<organism evidence="3 4">
    <name type="scientific">Mycena venus</name>
    <dbReference type="NCBI Taxonomy" id="2733690"/>
    <lineage>
        <taxon>Eukaryota</taxon>
        <taxon>Fungi</taxon>
        <taxon>Dikarya</taxon>
        <taxon>Basidiomycota</taxon>
        <taxon>Agaricomycotina</taxon>
        <taxon>Agaricomycetes</taxon>
        <taxon>Agaricomycetidae</taxon>
        <taxon>Agaricales</taxon>
        <taxon>Marasmiineae</taxon>
        <taxon>Mycenaceae</taxon>
        <taxon>Mycena</taxon>
    </lineage>
</organism>
<gene>
    <name evidence="3" type="ORF">MVEN_02448400</name>
</gene>
<comment type="caution">
    <text evidence="3">The sequence shown here is derived from an EMBL/GenBank/DDBJ whole genome shotgun (WGS) entry which is preliminary data.</text>
</comment>
<accession>A0A8H6WZ16</accession>
<proteinExistence type="predicted"/>
<name>A0A8H6WZ16_9AGAR</name>
<evidence type="ECO:0000313" key="4">
    <source>
        <dbReference type="Proteomes" id="UP000620124"/>
    </source>
</evidence>
<evidence type="ECO:0000313" key="3">
    <source>
        <dbReference type="EMBL" id="KAF7331081.1"/>
    </source>
</evidence>
<feature type="signal peptide" evidence="2">
    <location>
        <begin position="1"/>
        <end position="22"/>
    </location>
</feature>
<keyword evidence="1" id="KW-1133">Transmembrane helix</keyword>
<evidence type="ECO:0000256" key="2">
    <source>
        <dbReference type="SAM" id="SignalP"/>
    </source>
</evidence>
<keyword evidence="1" id="KW-0812">Transmembrane</keyword>
<sequence>MLFVHLIRRVLLSFSVLPAIWKGEHDQLAMSMANCWWSGTQTVRRIAGIRSRTLNCTIPADWYMDLNSPCGVAARPNDIILPIFHVADSSLQFPAIAPRRPLALEVSFPAYDPSRMFSPISRLVPVSPTLERCSALLPLHSLILSPISLLLTRQTHRVEEFLHEAVPLKPRSDSTPYGDRLGAVLFGSVAIIGVLLFIAAFSFPYWAIDEGDKSEVFAQPMQEFVIPLLVVLAGPPVNSPRAPLAMATPVLPVQLHAPRKRACCGFSTAG</sequence>
<keyword evidence="4" id="KW-1185">Reference proteome</keyword>
<dbReference type="AlphaFoldDB" id="A0A8H6WZ16"/>
<feature type="chain" id="PRO_5034108150" evidence="2">
    <location>
        <begin position="23"/>
        <end position="270"/>
    </location>
</feature>
<dbReference type="Proteomes" id="UP000620124">
    <property type="component" value="Unassembled WGS sequence"/>
</dbReference>
<protein>
    <submittedName>
        <fullName evidence="3">Uncharacterized protein</fullName>
    </submittedName>
</protein>
<keyword evidence="1" id="KW-0472">Membrane</keyword>
<keyword evidence="2" id="KW-0732">Signal</keyword>
<dbReference type="EMBL" id="JACAZI010000032">
    <property type="protein sequence ID" value="KAF7331081.1"/>
    <property type="molecule type" value="Genomic_DNA"/>
</dbReference>
<reference evidence="3" key="1">
    <citation type="submission" date="2020-05" db="EMBL/GenBank/DDBJ databases">
        <title>Mycena genomes resolve the evolution of fungal bioluminescence.</title>
        <authorList>
            <person name="Tsai I.J."/>
        </authorList>
    </citation>
    <scope>NUCLEOTIDE SEQUENCE</scope>
    <source>
        <strain evidence="3">CCC161011</strain>
    </source>
</reference>
<feature type="transmembrane region" description="Helical" evidence="1">
    <location>
        <begin position="181"/>
        <end position="206"/>
    </location>
</feature>
<evidence type="ECO:0000256" key="1">
    <source>
        <dbReference type="SAM" id="Phobius"/>
    </source>
</evidence>